<keyword evidence="4" id="KW-0812">Transmembrane</keyword>
<dbReference type="PROSITE" id="PS50005">
    <property type="entry name" value="TPR"/>
    <property type="match status" value="1"/>
</dbReference>
<evidence type="ECO:0000256" key="3">
    <source>
        <dbReference type="PROSITE-ProRule" id="PRU00504"/>
    </source>
</evidence>
<protein>
    <submittedName>
        <fullName evidence="5">Uncharacterized protein</fullName>
    </submittedName>
</protein>
<dbReference type="InterPro" id="IPR001258">
    <property type="entry name" value="NHL_repeat"/>
</dbReference>
<dbReference type="Proteomes" id="UP000245624">
    <property type="component" value="Unassembled WGS sequence"/>
</dbReference>
<dbReference type="InterPro" id="IPR011042">
    <property type="entry name" value="6-blade_b-propeller_TolB-like"/>
</dbReference>
<evidence type="ECO:0000256" key="1">
    <source>
        <dbReference type="ARBA" id="ARBA00022737"/>
    </source>
</evidence>
<keyword evidence="4" id="KW-1133">Transmembrane helix</keyword>
<dbReference type="InterPro" id="IPR050952">
    <property type="entry name" value="TRIM-NHL_E3_ligases"/>
</dbReference>
<feature type="repeat" description="TPR" evidence="2">
    <location>
        <begin position="405"/>
        <end position="438"/>
    </location>
</feature>
<dbReference type="GO" id="GO:0008270">
    <property type="term" value="F:zinc ion binding"/>
    <property type="evidence" value="ECO:0007669"/>
    <property type="project" value="UniProtKB-KW"/>
</dbReference>
<organism evidence="5 6">
    <name type="scientific">Gracilibacillus dipsosauri</name>
    <dbReference type="NCBI Taxonomy" id="178340"/>
    <lineage>
        <taxon>Bacteria</taxon>
        <taxon>Bacillati</taxon>
        <taxon>Bacillota</taxon>
        <taxon>Bacilli</taxon>
        <taxon>Bacillales</taxon>
        <taxon>Bacillaceae</taxon>
        <taxon>Gracilibacillus</taxon>
    </lineage>
</organism>
<keyword evidence="1" id="KW-0677">Repeat</keyword>
<feature type="transmembrane region" description="Helical" evidence="4">
    <location>
        <begin position="452"/>
        <end position="473"/>
    </location>
</feature>
<dbReference type="Gene3D" id="1.25.40.10">
    <property type="entry name" value="Tetratricopeptide repeat domain"/>
    <property type="match status" value="1"/>
</dbReference>
<proteinExistence type="predicted"/>
<evidence type="ECO:0000313" key="6">
    <source>
        <dbReference type="Proteomes" id="UP000245624"/>
    </source>
</evidence>
<dbReference type="OrthoDB" id="9799230at2"/>
<dbReference type="CDD" id="cd05819">
    <property type="entry name" value="NHL"/>
    <property type="match status" value="1"/>
</dbReference>
<dbReference type="PANTHER" id="PTHR24104">
    <property type="entry name" value="E3 UBIQUITIN-PROTEIN LIGASE NHLRC1-RELATED"/>
    <property type="match status" value="1"/>
</dbReference>
<feature type="repeat" description="NHL" evidence="3">
    <location>
        <begin position="105"/>
        <end position="147"/>
    </location>
</feature>
<gene>
    <name evidence="5" type="ORF">DLJ74_16890</name>
</gene>
<dbReference type="PANTHER" id="PTHR24104:SF25">
    <property type="entry name" value="PROTEIN LIN-41"/>
    <property type="match status" value="1"/>
</dbReference>
<keyword evidence="2" id="KW-0802">TPR repeat</keyword>
<sequence>MGKTERSFKLLVASIVIFTGISMGAFHVQANGQAPSYNYSYWGDSISAPDAYKPTTLVNGEDLGIGPFIEPSDIHVTEDQMIYVVDSGNNRVVMLNHRFQLIDTVASFDNNGKKDQLSNPQGIFVTKEKQIFIADTGNNRIVQLDQNYQLVTIIEQPSSDLLKDDFVFQPLRVVVDNAGRVYTMAEGVFDGFMEFNVNGEFNTFIGANRVQVDPIELLWKRLSTQAQRSQMVMFIPTEFTNLDINEEGFIYATNGDNSSDKIKKLNARGTDILRREGYFDPIGDIRYPIDIGPSRLIDIDVSDSEMYSVLDSKRGRIFTYNNDGHLMYVFGGIGNRRGLFHTPVAIERVSEQFLVLDKALGEITVFKATNYGHMINQAVRSYYEGDEESAYHFFKEVIEMNANLEFAYAGIGKALLRQGDYKGAMENFKKSLDQKNYSKAFLLYRKEVLKDYFPTILTTILVAVIGLFVWRFYRKLIKRRKEITIE</sequence>
<evidence type="ECO:0000313" key="5">
    <source>
        <dbReference type="EMBL" id="PWU67245.1"/>
    </source>
</evidence>
<dbReference type="SUPFAM" id="SSF48452">
    <property type="entry name" value="TPR-like"/>
    <property type="match status" value="1"/>
</dbReference>
<reference evidence="5 6" key="1">
    <citation type="submission" date="2018-05" db="EMBL/GenBank/DDBJ databases">
        <title>Genomic analysis of Gracilibacillus dipsosauri DD1 reveals novel features of a salt-tolerant amylase.</title>
        <authorList>
            <person name="Deutch C.E."/>
            <person name="Yang S."/>
        </authorList>
    </citation>
    <scope>NUCLEOTIDE SEQUENCE [LARGE SCALE GENOMIC DNA]</scope>
    <source>
        <strain evidence="5 6">DD1</strain>
    </source>
</reference>
<comment type="caution">
    <text evidence="5">The sequence shown here is derived from an EMBL/GenBank/DDBJ whole genome shotgun (WGS) entry which is preliminary data.</text>
</comment>
<evidence type="ECO:0000256" key="2">
    <source>
        <dbReference type="PROSITE-ProRule" id="PRU00339"/>
    </source>
</evidence>
<dbReference type="AlphaFoldDB" id="A0A317KV10"/>
<dbReference type="Gene3D" id="2.120.10.30">
    <property type="entry name" value="TolB, C-terminal domain"/>
    <property type="match status" value="1"/>
</dbReference>
<keyword evidence="4" id="KW-0472">Membrane</keyword>
<dbReference type="InterPro" id="IPR011990">
    <property type="entry name" value="TPR-like_helical_dom_sf"/>
</dbReference>
<keyword evidence="6" id="KW-1185">Reference proteome</keyword>
<accession>A0A317KV10</accession>
<dbReference type="PROSITE" id="PS51125">
    <property type="entry name" value="NHL"/>
    <property type="match status" value="1"/>
</dbReference>
<dbReference type="InterPro" id="IPR019734">
    <property type="entry name" value="TPR_rpt"/>
</dbReference>
<name>A0A317KV10_9BACI</name>
<dbReference type="EMBL" id="QGTD01000018">
    <property type="protein sequence ID" value="PWU67245.1"/>
    <property type="molecule type" value="Genomic_DNA"/>
</dbReference>
<dbReference type="SUPFAM" id="SSF101898">
    <property type="entry name" value="NHL repeat"/>
    <property type="match status" value="1"/>
</dbReference>
<evidence type="ECO:0000256" key="4">
    <source>
        <dbReference type="SAM" id="Phobius"/>
    </source>
</evidence>